<proteinExistence type="predicted"/>
<reference evidence="3 4" key="1">
    <citation type="submission" date="2020-10" db="EMBL/GenBank/DDBJ databases">
        <title>Connecting structure to function with the recovery of over 1000 high-quality activated sludge metagenome-assembled genomes encoding full-length rRNA genes using long-read sequencing.</title>
        <authorList>
            <person name="Singleton C.M."/>
            <person name="Petriglieri F."/>
            <person name="Kristensen J.M."/>
            <person name="Kirkegaard R.H."/>
            <person name="Michaelsen T.Y."/>
            <person name="Andersen M.H."/>
            <person name="Karst S.M."/>
            <person name="Dueholm M.S."/>
            <person name="Nielsen P.H."/>
            <person name="Albertsen M."/>
        </authorList>
    </citation>
    <scope>NUCLEOTIDE SEQUENCE [LARGE SCALE GENOMIC DNA]</scope>
    <source>
        <strain evidence="3">Fred_18-Q3-R57-64_BAT3C.720</strain>
    </source>
</reference>
<dbReference type="EMBL" id="JADJOT010000002">
    <property type="protein sequence ID" value="MBK7952901.1"/>
    <property type="molecule type" value="Genomic_DNA"/>
</dbReference>
<comment type="caution">
    <text evidence="3">The sequence shown here is derived from an EMBL/GenBank/DDBJ whole genome shotgun (WGS) entry which is preliminary data.</text>
</comment>
<evidence type="ECO:0008006" key="5">
    <source>
        <dbReference type="Google" id="ProtNLM"/>
    </source>
</evidence>
<gene>
    <name evidence="3" type="ORF">IPK02_02420</name>
</gene>
<feature type="transmembrane region" description="Helical" evidence="2">
    <location>
        <begin position="26"/>
        <end position="45"/>
    </location>
</feature>
<keyword evidence="2" id="KW-0472">Membrane</keyword>
<organism evidence="3 4">
    <name type="scientific">Candidatus Accumulibacter affinis</name>
    <dbReference type="NCBI Taxonomy" id="2954384"/>
    <lineage>
        <taxon>Bacteria</taxon>
        <taxon>Pseudomonadati</taxon>
        <taxon>Pseudomonadota</taxon>
        <taxon>Betaproteobacteria</taxon>
        <taxon>Candidatus Accumulibacter</taxon>
    </lineage>
</organism>
<evidence type="ECO:0000256" key="2">
    <source>
        <dbReference type="SAM" id="Phobius"/>
    </source>
</evidence>
<feature type="compositionally biased region" description="Basic and acidic residues" evidence="1">
    <location>
        <begin position="54"/>
        <end position="72"/>
    </location>
</feature>
<protein>
    <recommendedName>
        <fullName evidence="5">Transmembrane protein</fullName>
    </recommendedName>
</protein>
<dbReference type="AlphaFoldDB" id="A0A935W241"/>
<evidence type="ECO:0000256" key="1">
    <source>
        <dbReference type="SAM" id="MobiDB-lite"/>
    </source>
</evidence>
<accession>A0A935W241</accession>
<evidence type="ECO:0000313" key="3">
    <source>
        <dbReference type="EMBL" id="MBK7952901.1"/>
    </source>
</evidence>
<dbReference type="Proteomes" id="UP000706151">
    <property type="component" value="Unassembled WGS sequence"/>
</dbReference>
<name>A0A935W241_9PROT</name>
<keyword evidence="2" id="KW-0812">Transmembrane</keyword>
<feature type="region of interest" description="Disordered" evidence="1">
    <location>
        <begin position="49"/>
        <end position="72"/>
    </location>
</feature>
<keyword evidence="2" id="KW-1133">Transmembrane helix</keyword>
<sequence length="72" mass="8141">MYIIVIAWLYVTVLMALTETSVVAGILTLVFYGLLPTALLWWLFGRPGRRRRADRIPEKAAPPEDKASEGEH</sequence>
<evidence type="ECO:0000313" key="4">
    <source>
        <dbReference type="Proteomes" id="UP000706151"/>
    </source>
</evidence>